<accession>A0A1M5D736</accession>
<name>A0A1M5D736_9BACE</name>
<feature type="signal peptide" evidence="1">
    <location>
        <begin position="1"/>
        <end position="21"/>
    </location>
</feature>
<keyword evidence="1" id="KW-0732">Signal</keyword>
<protein>
    <submittedName>
        <fullName evidence="2">Type IX secretion system membrane protein, PorP/SprF family</fullName>
    </submittedName>
</protein>
<dbReference type="InterPro" id="IPR019861">
    <property type="entry name" value="PorP/SprF_Bacteroidetes"/>
</dbReference>
<gene>
    <name evidence="2" type="ORF">SAMN05444405_11178</name>
</gene>
<sequence length="313" mass="34442">MNLIKYFLFCFALLCSLSVKAQFDVQFSQYWAVTGYYNPAYAGQTDKLIITGAYSQQLMGFTNAPKSMFFAADMPVKFLGSKHGVGVTLFNEGIGLFRNQIVGLQYSYKKQLGKGQMGVGLQVGALNLSFDPTNINLGDQTNDDAFPATSVSGTSMDAGVGLYYTHPQYYGGLSVTHLSAPTVLMGENNKFKVDPTIYLTGGCNIKTKNPLIWLQPSFLLKSDLVSTKVDFTGRMFYNYNEKTLYGGLSYSPATSVTFLVGTKIKNITVGYAYEMFTSQIGIGSGSHDLFINYSTDINFSGHSKNRHKSIRIL</sequence>
<keyword evidence="3" id="KW-1185">Reference proteome</keyword>
<organism evidence="2 3">
    <name type="scientific">Bacteroides luti</name>
    <dbReference type="NCBI Taxonomy" id="1297750"/>
    <lineage>
        <taxon>Bacteria</taxon>
        <taxon>Pseudomonadati</taxon>
        <taxon>Bacteroidota</taxon>
        <taxon>Bacteroidia</taxon>
        <taxon>Bacteroidales</taxon>
        <taxon>Bacteroidaceae</taxon>
        <taxon>Bacteroides</taxon>
    </lineage>
</organism>
<dbReference type="NCBIfam" id="TIGR03519">
    <property type="entry name" value="T9SS_PorP_fam"/>
    <property type="match status" value="1"/>
</dbReference>
<proteinExistence type="predicted"/>
<dbReference type="OrthoDB" id="1320396at2"/>
<dbReference type="EMBL" id="FQTV01000011">
    <property type="protein sequence ID" value="SHF62680.1"/>
    <property type="molecule type" value="Genomic_DNA"/>
</dbReference>
<dbReference type="RefSeq" id="WP_073402316.1">
    <property type="nucleotide sequence ID" value="NZ_FQTV01000011.1"/>
</dbReference>
<evidence type="ECO:0000313" key="3">
    <source>
        <dbReference type="Proteomes" id="UP000184509"/>
    </source>
</evidence>
<feature type="chain" id="PRO_5012928729" evidence="1">
    <location>
        <begin position="22"/>
        <end position="313"/>
    </location>
</feature>
<evidence type="ECO:0000313" key="2">
    <source>
        <dbReference type="EMBL" id="SHF62680.1"/>
    </source>
</evidence>
<dbReference type="AlphaFoldDB" id="A0A1M5D736"/>
<dbReference type="Proteomes" id="UP000184509">
    <property type="component" value="Unassembled WGS sequence"/>
</dbReference>
<reference evidence="2 3" key="1">
    <citation type="submission" date="2016-11" db="EMBL/GenBank/DDBJ databases">
        <authorList>
            <person name="Jaros S."/>
            <person name="Januszkiewicz K."/>
            <person name="Wedrychowicz H."/>
        </authorList>
    </citation>
    <scope>NUCLEOTIDE SEQUENCE [LARGE SCALE GENOMIC DNA]</scope>
    <source>
        <strain evidence="2 3">DSM 26991</strain>
    </source>
</reference>
<evidence type="ECO:0000256" key="1">
    <source>
        <dbReference type="SAM" id="SignalP"/>
    </source>
</evidence>
<dbReference type="STRING" id="1297750.SAMN05444405_11178"/>
<dbReference type="Pfam" id="PF11751">
    <property type="entry name" value="PorP_SprF"/>
    <property type="match status" value="1"/>
</dbReference>